<accession>A0A1E1MSV1</accession>
<reference evidence="2" key="1">
    <citation type="submission" date="2016-03" db="EMBL/GenBank/DDBJ databases">
        <authorList>
            <person name="Guldener U."/>
        </authorList>
    </citation>
    <scope>NUCLEOTIDE SEQUENCE [LARGE SCALE GENOMIC DNA]</scope>
</reference>
<keyword evidence="2" id="KW-1185">Reference proteome</keyword>
<dbReference type="EMBL" id="FJVC01000553">
    <property type="protein sequence ID" value="CZT52140.1"/>
    <property type="molecule type" value="Genomic_DNA"/>
</dbReference>
<dbReference type="Proteomes" id="UP000177625">
    <property type="component" value="Unassembled WGS sequence"/>
</dbReference>
<protein>
    <submittedName>
        <fullName evidence="1">Uncharacterized protein</fullName>
    </submittedName>
</protein>
<evidence type="ECO:0000313" key="2">
    <source>
        <dbReference type="Proteomes" id="UP000177625"/>
    </source>
</evidence>
<sequence>MSRSTPHLSSSVTVVGHYVPRGPEYLINPGCTDVKLTSRPFSPDPRVCPRELFVLTAVIFCLISFSRLGTTVKVQLSDINSFLRRSDRARSAANCIGVFEVCVNEEVADLTGQSISTSPVYSSVEEDRPYSGRGA</sequence>
<dbReference type="AlphaFoldDB" id="A0A1E1MSV1"/>
<gene>
    <name evidence="1" type="ORF">RSE6_13400</name>
</gene>
<name>A0A1E1MSV1_RHYSE</name>
<evidence type="ECO:0000313" key="1">
    <source>
        <dbReference type="EMBL" id="CZT52140.1"/>
    </source>
</evidence>
<organism evidence="1 2">
    <name type="scientific">Rhynchosporium secalis</name>
    <name type="common">Barley scald fungus</name>
    <dbReference type="NCBI Taxonomy" id="38038"/>
    <lineage>
        <taxon>Eukaryota</taxon>
        <taxon>Fungi</taxon>
        <taxon>Dikarya</taxon>
        <taxon>Ascomycota</taxon>
        <taxon>Pezizomycotina</taxon>
        <taxon>Leotiomycetes</taxon>
        <taxon>Helotiales</taxon>
        <taxon>Ploettnerulaceae</taxon>
        <taxon>Rhynchosporium</taxon>
    </lineage>
</organism>
<proteinExistence type="predicted"/>